<proteinExistence type="inferred from homology"/>
<dbReference type="Pfam" id="PF06140">
    <property type="entry name" value="Ifi-6-16"/>
    <property type="match status" value="1"/>
</dbReference>
<reference evidence="7 8" key="2">
    <citation type="journal article" date="2013" name="PLoS Genet.">
        <title>Comparative genome structure, secondary metabolite, and effector coding capacity across Cochliobolus pathogens.</title>
        <authorList>
            <person name="Condon B.J."/>
            <person name="Leng Y."/>
            <person name="Wu D."/>
            <person name="Bushley K.E."/>
            <person name="Ohm R.A."/>
            <person name="Otillar R."/>
            <person name="Martin J."/>
            <person name="Schackwitz W."/>
            <person name="Grimwood J."/>
            <person name="MohdZainudin N."/>
            <person name="Xue C."/>
            <person name="Wang R."/>
            <person name="Manning V.A."/>
            <person name="Dhillon B."/>
            <person name="Tu Z.J."/>
            <person name="Steffenson B.J."/>
            <person name="Salamov A."/>
            <person name="Sun H."/>
            <person name="Lowry S."/>
            <person name="LaButti K."/>
            <person name="Han J."/>
            <person name="Copeland A."/>
            <person name="Lindquist E."/>
            <person name="Barry K."/>
            <person name="Schmutz J."/>
            <person name="Baker S.E."/>
            <person name="Ciuffetti L.M."/>
            <person name="Grigoriev I.V."/>
            <person name="Zhong S."/>
            <person name="Turgeon B.G."/>
        </authorList>
    </citation>
    <scope>NUCLEOTIDE SEQUENCE [LARGE SCALE GENOMIC DNA]</scope>
    <source>
        <strain evidence="8">28A</strain>
    </source>
</reference>
<keyword evidence="8" id="KW-1185">Reference proteome</keyword>
<dbReference type="RefSeq" id="XP_008029151.1">
    <property type="nucleotide sequence ID" value="XM_008030960.1"/>
</dbReference>
<keyword evidence="4 6" id="KW-1133">Transmembrane helix</keyword>
<reference evidence="7 8" key="1">
    <citation type="journal article" date="2012" name="PLoS Pathog.">
        <title>Diverse lifestyles and strategies of plant pathogenesis encoded in the genomes of eighteen Dothideomycetes fungi.</title>
        <authorList>
            <person name="Ohm R.A."/>
            <person name="Feau N."/>
            <person name="Henrissat B."/>
            <person name="Schoch C.L."/>
            <person name="Horwitz B.A."/>
            <person name="Barry K.W."/>
            <person name="Condon B.J."/>
            <person name="Copeland A.C."/>
            <person name="Dhillon B."/>
            <person name="Glaser F."/>
            <person name="Hesse C.N."/>
            <person name="Kosti I."/>
            <person name="LaButti K."/>
            <person name="Lindquist E.A."/>
            <person name="Lucas S."/>
            <person name="Salamov A.A."/>
            <person name="Bradshaw R.E."/>
            <person name="Ciuffetti L."/>
            <person name="Hamelin R.C."/>
            <person name="Kema G.H.J."/>
            <person name="Lawrence C."/>
            <person name="Scott J.A."/>
            <person name="Spatafora J.W."/>
            <person name="Turgeon B.G."/>
            <person name="de Wit P.J.G.M."/>
            <person name="Zhong S."/>
            <person name="Goodwin S.B."/>
            <person name="Grigoriev I.V."/>
        </authorList>
    </citation>
    <scope>NUCLEOTIDE SEQUENCE [LARGE SCALE GENOMIC DNA]</scope>
    <source>
        <strain evidence="8">28A</strain>
    </source>
</reference>
<protein>
    <submittedName>
        <fullName evidence="7">Uncharacterized protein</fullName>
    </submittedName>
</protein>
<gene>
    <name evidence="7" type="ORF">SETTUDRAFT_139992</name>
</gene>
<name>R0K501_EXST2</name>
<organism evidence="7 8">
    <name type="scientific">Exserohilum turcicum (strain 28A)</name>
    <name type="common">Northern leaf blight fungus</name>
    <name type="synonym">Setosphaeria turcica</name>
    <dbReference type="NCBI Taxonomy" id="671987"/>
    <lineage>
        <taxon>Eukaryota</taxon>
        <taxon>Fungi</taxon>
        <taxon>Dikarya</taxon>
        <taxon>Ascomycota</taxon>
        <taxon>Pezizomycotina</taxon>
        <taxon>Dothideomycetes</taxon>
        <taxon>Pleosporomycetidae</taxon>
        <taxon>Pleosporales</taxon>
        <taxon>Pleosporineae</taxon>
        <taxon>Pleosporaceae</taxon>
        <taxon>Exserohilum</taxon>
    </lineage>
</organism>
<dbReference type="Proteomes" id="UP000016935">
    <property type="component" value="Unassembled WGS sequence"/>
</dbReference>
<keyword evidence="3 6" id="KW-0812">Transmembrane</keyword>
<accession>R0K501</accession>
<dbReference type="InterPro" id="IPR038213">
    <property type="entry name" value="IFI6/IFI27-like_sf"/>
</dbReference>
<comment type="similarity">
    <text evidence="2">Belongs to the IFI6/IFI27 family.</text>
</comment>
<sequence length="113" mass="11487">MSATAQLVFDWIAAHPIQTCVFMASTIVLVRPRVATVPIFAAIGLTTLGPAGGSFAAWVMSYFGFVQAGGWYAVAQSAAMGGYGAPVAYGVAQAGALLSSGIAWALGRNDTAT</sequence>
<evidence type="ECO:0000313" key="7">
    <source>
        <dbReference type="EMBL" id="EOA83437.1"/>
    </source>
</evidence>
<evidence type="ECO:0000256" key="3">
    <source>
        <dbReference type="ARBA" id="ARBA00022692"/>
    </source>
</evidence>
<dbReference type="InterPro" id="IPR009311">
    <property type="entry name" value="IFI6/IFI27-like"/>
</dbReference>
<dbReference type="GO" id="GO:0016020">
    <property type="term" value="C:membrane"/>
    <property type="evidence" value="ECO:0007669"/>
    <property type="project" value="UniProtKB-SubCell"/>
</dbReference>
<evidence type="ECO:0000256" key="2">
    <source>
        <dbReference type="ARBA" id="ARBA00007262"/>
    </source>
</evidence>
<feature type="transmembrane region" description="Helical" evidence="6">
    <location>
        <begin position="12"/>
        <end position="30"/>
    </location>
</feature>
<feature type="transmembrane region" description="Helical" evidence="6">
    <location>
        <begin position="83"/>
        <end position="106"/>
    </location>
</feature>
<evidence type="ECO:0000256" key="1">
    <source>
        <dbReference type="ARBA" id="ARBA00004141"/>
    </source>
</evidence>
<dbReference type="Gene3D" id="6.10.110.10">
    <property type="match status" value="1"/>
</dbReference>
<dbReference type="HOGENOM" id="CLU_144330_1_0_1"/>
<feature type="transmembrane region" description="Helical" evidence="6">
    <location>
        <begin position="37"/>
        <end position="63"/>
    </location>
</feature>
<keyword evidence="5 6" id="KW-0472">Membrane</keyword>
<comment type="subcellular location">
    <subcellularLocation>
        <location evidence="1">Membrane</location>
        <topology evidence="1">Multi-pass membrane protein</topology>
    </subcellularLocation>
</comment>
<evidence type="ECO:0000256" key="5">
    <source>
        <dbReference type="ARBA" id="ARBA00023136"/>
    </source>
</evidence>
<dbReference type="GeneID" id="19396530"/>
<evidence type="ECO:0000256" key="4">
    <source>
        <dbReference type="ARBA" id="ARBA00022989"/>
    </source>
</evidence>
<dbReference type="OrthoDB" id="440424at2759"/>
<evidence type="ECO:0000256" key="6">
    <source>
        <dbReference type="SAM" id="Phobius"/>
    </source>
</evidence>
<dbReference type="eggNOG" id="ENOG502S79J">
    <property type="taxonomic scope" value="Eukaryota"/>
</dbReference>
<evidence type="ECO:0000313" key="8">
    <source>
        <dbReference type="Proteomes" id="UP000016935"/>
    </source>
</evidence>
<dbReference type="EMBL" id="KB908833">
    <property type="protein sequence ID" value="EOA83437.1"/>
    <property type="molecule type" value="Genomic_DNA"/>
</dbReference>
<dbReference type="AlphaFoldDB" id="R0K501"/>